<feature type="domain" description="ZF-HD dimerization-type" evidence="13">
    <location>
        <begin position="156"/>
        <end position="205"/>
    </location>
</feature>
<evidence type="ECO:0000256" key="9">
    <source>
        <dbReference type="ARBA" id="ARBA00023155"/>
    </source>
</evidence>
<evidence type="ECO:0000313" key="15">
    <source>
        <dbReference type="Proteomes" id="UP001497457"/>
    </source>
</evidence>
<dbReference type="SUPFAM" id="SSF46689">
    <property type="entry name" value="Homeodomain-like"/>
    <property type="match status" value="1"/>
</dbReference>
<evidence type="ECO:0000256" key="3">
    <source>
        <dbReference type="ARBA" id="ARBA00011416"/>
    </source>
</evidence>
<dbReference type="InterPro" id="IPR006455">
    <property type="entry name" value="Homeodomain_ZF_HD"/>
</dbReference>
<evidence type="ECO:0000256" key="2">
    <source>
        <dbReference type="ARBA" id="ARBA00004123"/>
    </source>
</evidence>
<keyword evidence="10" id="KW-0804">Transcription</keyword>
<organism evidence="14 15">
    <name type="scientific">Urochloa decumbens</name>
    <dbReference type="NCBI Taxonomy" id="240449"/>
    <lineage>
        <taxon>Eukaryota</taxon>
        <taxon>Viridiplantae</taxon>
        <taxon>Streptophyta</taxon>
        <taxon>Embryophyta</taxon>
        <taxon>Tracheophyta</taxon>
        <taxon>Spermatophyta</taxon>
        <taxon>Magnoliopsida</taxon>
        <taxon>Liliopsida</taxon>
        <taxon>Poales</taxon>
        <taxon>Poaceae</taxon>
        <taxon>PACMAD clade</taxon>
        <taxon>Panicoideae</taxon>
        <taxon>Panicodae</taxon>
        <taxon>Paniceae</taxon>
        <taxon>Melinidinae</taxon>
        <taxon>Urochloa</taxon>
    </lineage>
</organism>
<keyword evidence="11" id="KW-0539">Nucleus</keyword>
<evidence type="ECO:0000256" key="6">
    <source>
        <dbReference type="ARBA" id="ARBA00022833"/>
    </source>
</evidence>
<evidence type="ECO:0000256" key="8">
    <source>
        <dbReference type="ARBA" id="ARBA00023125"/>
    </source>
</evidence>
<evidence type="ECO:0000313" key="14">
    <source>
        <dbReference type="EMBL" id="CAL4896544.1"/>
    </source>
</evidence>
<sequence length="393" mass="41749">MVHVCPCVLLKSTQEKASTHHQPVATSSGVNAKHLQGGIEQPPLHTSSSTILLLLILFCMAMICSRAGGASFVRGREQGMDLSGAQGELPVPMAMHGGGSPYLGLHHHGHHEQHGHGANGRHMSPPEVVVPPEEVKNRQLAVVPVGAGGGGGGVRYRECLKNHAAAIGGSATDGCGEFMPAGEEGSLDALRCSACGCHRNFHRKEPPGGGGGDPRHHHHHHPLSPLAAAAHHHHHHRGLLVAALPPAPTRMVMPLSAMQQHHSAASAESDDARAPGGQHQAAPPARKRFRTKFTAEQKARMLGFAEEAGWRLQKLDDAAVQRFCQEVGVKRRVLKVWMHNNKHTLARRGGGPPPEHLGGDPDQQLAGMPLPEPGGPGRSPSRSPPPPQQLRLE</sequence>
<keyword evidence="8" id="KW-0238">DNA-binding</keyword>
<dbReference type="Pfam" id="PF04770">
    <property type="entry name" value="ZF-HD_dimer"/>
    <property type="match status" value="1"/>
</dbReference>
<evidence type="ECO:0000256" key="11">
    <source>
        <dbReference type="ARBA" id="ARBA00023242"/>
    </source>
</evidence>
<feature type="compositionally biased region" description="Pro residues" evidence="12">
    <location>
        <begin position="382"/>
        <end position="393"/>
    </location>
</feature>
<feature type="compositionally biased region" description="Low complexity" evidence="12">
    <location>
        <begin position="257"/>
        <end position="267"/>
    </location>
</feature>
<dbReference type="EMBL" id="OZ075120">
    <property type="protein sequence ID" value="CAL4896544.1"/>
    <property type="molecule type" value="Genomic_DNA"/>
</dbReference>
<evidence type="ECO:0000256" key="12">
    <source>
        <dbReference type="SAM" id="MobiDB-lite"/>
    </source>
</evidence>
<feature type="region of interest" description="Disordered" evidence="12">
    <location>
        <begin position="257"/>
        <end position="287"/>
    </location>
</feature>
<evidence type="ECO:0000256" key="5">
    <source>
        <dbReference type="ARBA" id="ARBA00022771"/>
    </source>
</evidence>
<evidence type="ECO:0000256" key="1">
    <source>
        <dbReference type="ARBA" id="ARBA00004049"/>
    </source>
</evidence>
<dbReference type="InterPro" id="IPR006456">
    <property type="entry name" value="ZF_HD_homeobox_Cys/His_dimer"/>
</dbReference>
<dbReference type="FunFam" id="1.10.10.60:FF:000257">
    <property type="entry name" value="Zinc-finger homeodomain protein 2"/>
    <property type="match status" value="1"/>
</dbReference>
<dbReference type="GO" id="GO:0008270">
    <property type="term" value="F:zinc ion binding"/>
    <property type="evidence" value="ECO:0007669"/>
    <property type="project" value="UniProtKB-KW"/>
</dbReference>
<feature type="region of interest" description="Disordered" evidence="12">
    <location>
        <begin position="344"/>
        <end position="393"/>
    </location>
</feature>
<protein>
    <recommendedName>
        <fullName evidence="13">ZF-HD dimerization-type domain-containing protein</fullName>
    </recommendedName>
</protein>
<dbReference type="NCBIfam" id="TIGR01566">
    <property type="entry name" value="ZF_HD_prot_N"/>
    <property type="match status" value="1"/>
</dbReference>
<dbReference type="GO" id="GO:0005634">
    <property type="term" value="C:nucleus"/>
    <property type="evidence" value="ECO:0007669"/>
    <property type="project" value="UniProtKB-SubCell"/>
</dbReference>
<keyword evidence="15" id="KW-1185">Reference proteome</keyword>
<comment type="subcellular location">
    <subcellularLocation>
        <location evidence="2">Nucleus</location>
    </subcellularLocation>
</comment>
<reference evidence="14" key="1">
    <citation type="submission" date="2024-10" db="EMBL/GenBank/DDBJ databases">
        <authorList>
            <person name="Ryan C."/>
        </authorList>
    </citation>
    <scope>NUCLEOTIDE SEQUENCE [LARGE SCALE GENOMIC DNA]</scope>
</reference>
<accession>A0ABC8VW57</accession>
<dbReference type="PANTHER" id="PTHR31948:SF155">
    <property type="entry name" value="ZINC-FINGER HOMEODOMAIN PROTEIN 3"/>
    <property type="match status" value="1"/>
</dbReference>
<keyword evidence="5" id="KW-0863">Zinc-finger</keyword>
<dbReference type="GO" id="GO:0003677">
    <property type="term" value="F:DNA binding"/>
    <property type="evidence" value="ECO:0007669"/>
    <property type="project" value="UniProtKB-KW"/>
</dbReference>
<evidence type="ECO:0000256" key="10">
    <source>
        <dbReference type="ARBA" id="ARBA00023163"/>
    </source>
</evidence>
<comment type="function">
    <text evidence="1">Putative transcription factor.</text>
</comment>
<feature type="compositionally biased region" description="Low complexity" evidence="12">
    <location>
        <begin position="274"/>
        <end position="284"/>
    </location>
</feature>
<dbReference type="AlphaFoldDB" id="A0ABC8VW57"/>
<dbReference type="Gene3D" id="1.10.10.60">
    <property type="entry name" value="Homeodomain-like"/>
    <property type="match status" value="1"/>
</dbReference>
<keyword evidence="7" id="KW-0805">Transcription regulation</keyword>
<dbReference type="NCBIfam" id="TIGR01565">
    <property type="entry name" value="homeo_ZF_HD"/>
    <property type="match status" value="1"/>
</dbReference>
<dbReference type="InterPro" id="IPR009057">
    <property type="entry name" value="Homeodomain-like_sf"/>
</dbReference>
<evidence type="ECO:0000259" key="13">
    <source>
        <dbReference type="PROSITE" id="PS51523"/>
    </source>
</evidence>
<keyword evidence="4" id="KW-0479">Metal-binding</keyword>
<dbReference type="Proteomes" id="UP001497457">
    <property type="component" value="Chromosome 10rd"/>
</dbReference>
<dbReference type="PANTHER" id="PTHR31948">
    <property type="entry name" value="ZINC-FINGER HOMEODOMAIN PROTEIN 2"/>
    <property type="match status" value="1"/>
</dbReference>
<keyword evidence="9" id="KW-0371">Homeobox</keyword>
<proteinExistence type="predicted"/>
<evidence type="ECO:0000256" key="7">
    <source>
        <dbReference type="ARBA" id="ARBA00023015"/>
    </source>
</evidence>
<gene>
    <name evidence="14" type="ORF">URODEC1_LOCUS6695</name>
</gene>
<keyword evidence="6" id="KW-0862">Zinc</keyword>
<comment type="subunit">
    <text evidence="3">Homo- and heterodimer with other ZFHD proteins.</text>
</comment>
<evidence type="ECO:0000256" key="4">
    <source>
        <dbReference type="ARBA" id="ARBA00022723"/>
    </source>
</evidence>
<dbReference type="PROSITE" id="PS51523">
    <property type="entry name" value="ZF_HD_DIMER"/>
    <property type="match status" value="1"/>
</dbReference>
<name>A0ABC8VW57_9POAL</name>